<dbReference type="Proteomes" id="UP000807342">
    <property type="component" value="Unassembled WGS sequence"/>
</dbReference>
<organism evidence="2 3">
    <name type="scientific">Macrolepiota fuliginosa MF-IS2</name>
    <dbReference type="NCBI Taxonomy" id="1400762"/>
    <lineage>
        <taxon>Eukaryota</taxon>
        <taxon>Fungi</taxon>
        <taxon>Dikarya</taxon>
        <taxon>Basidiomycota</taxon>
        <taxon>Agaricomycotina</taxon>
        <taxon>Agaricomycetes</taxon>
        <taxon>Agaricomycetidae</taxon>
        <taxon>Agaricales</taxon>
        <taxon>Agaricineae</taxon>
        <taxon>Agaricaceae</taxon>
        <taxon>Macrolepiota</taxon>
    </lineage>
</organism>
<reference evidence="2" key="1">
    <citation type="submission" date="2020-11" db="EMBL/GenBank/DDBJ databases">
        <authorList>
            <consortium name="DOE Joint Genome Institute"/>
            <person name="Ahrendt S."/>
            <person name="Riley R."/>
            <person name="Andreopoulos W."/>
            <person name="Labutti K."/>
            <person name="Pangilinan J."/>
            <person name="Ruiz-Duenas F.J."/>
            <person name="Barrasa J.M."/>
            <person name="Sanchez-Garcia M."/>
            <person name="Camarero S."/>
            <person name="Miyauchi S."/>
            <person name="Serrano A."/>
            <person name="Linde D."/>
            <person name="Babiker R."/>
            <person name="Drula E."/>
            <person name="Ayuso-Fernandez I."/>
            <person name="Pacheco R."/>
            <person name="Padilla G."/>
            <person name="Ferreira P."/>
            <person name="Barriuso J."/>
            <person name="Kellner H."/>
            <person name="Castanera R."/>
            <person name="Alfaro M."/>
            <person name="Ramirez L."/>
            <person name="Pisabarro A.G."/>
            <person name="Kuo A."/>
            <person name="Tritt A."/>
            <person name="Lipzen A."/>
            <person name="He G."/>
            <person name="Yan M."/>
            <person name="Ng V."/>
            <person name="Cullen D."/>
            <person name="Martin F."/>
            <person name="Rosso M.-N."/>
            <person name="Henrissat B."/>
            <person name="Hibbett D."/>
            <person name="Martinez A.T."/>
            <person name="Grigoriev I.V."/>
        </authorList>
    </citation>
    <scope>NUCLEOTIDE SEQUENCE</scope>
    <source>
        <strain evidence="2">MF-IS2</strain>
    </source>
</reference>
<name>A0A9P5XE06_9AGAR</name>
<feature type="signal peptide" evidence="1">
    <location>
        <begin position="1"/>
        <end position="30"/>
    </location>
</feature>
<evidence type="ECO:0000313" key="3">
    <source>
        <dbReference type="Proteomes" id="UP000807342"/>
    </source>
</evidence>
<keyword evidence="1" id="KW-0732">Signal</keyword>
<comment type="caution">
    <text evidence="2">The sequence shown here is derived from an EMBL/GenBank/DDBJ whole genome shotgun (WGS) entry which is preliminary data.</text>
</comment>
<dbReference type="OrthoDB" id="10513148at2759"/>
<evidence type="ECO:0000256" key="1">
    <source>
        <dbReference type="SAM" id="SignalP"/>
    </source>
</evidence>
<evidence type="ECO:0000313" key="2">
    <source>
        <dbReference type="EMBL" id="KAF9447815.1"/>
    </source>
</evidence>
<keyword evidence="3" id="KW-1185">Reference proteome</keyword>
<proteinExistence type="predicted"/>
<protein>
    <submittedName>
        <fullName evidence="2">Uncharacterized protein</fullName>
    </submittedName>
</protein>
<dbReference type="EMBL" id="MU151184">
    <property type="protein sequence ID" value="KAF9447815.1"/>
    <property type="molecule type" value="Genomic_DNA"/>
</dbReference>
<sequence>MRTRLLHTFLQSLLILFSFWLSLIRVGTSASPVPLTRFHARPLPLQRRTLHQLRSSSLHLEPRVPPSPPPNVQDLDPNLPLAAAYNLKFKKYSQWIKEQSKSLWDSHKDKVKGRGKTNDYVSPFLTRFSEKHDSLWSTLDLGRMWKHFIWEALPEWWRGHDAPIEDVFLLRAMEQPVYMSVDELPEMFRVQVSVQEEEEIKDGSRYYQPQQ</sequence>
<feature type="chain" id="PRO_5040503717" evidence="1">
    <location>
        <begin position="31"/>
        <end position="211"/>
    </location>
</feature>
<dbReference type="AlphaFoldDB" id="A0A9P5XE06"/>
<gene>
    <name evidence="2" type="ORF">P691DRAFT_801760</name>
</gene>
<accession>A0A9P5XE06</accession>